<accession>A0ABD2IX13</accession>
<name>A0ABD2IX13_9BILA</name>
<dbReference type="Proteomes" id="UP001620626">
    <property type="component" value="Unassembled WGS sequence"/>
</dbReference>
<evidence type="ECO:0000256" key="4">
    <source>
        <dbReference type="ARBA" id="ARBA00023136"/>
    </source>
</evidence>
<dbReference type="InterPro" id="IPR053326">
    <property type="entry name" value="GPCR1-like"/>
</dbReference>
<feature type="transmembrane region" description="Helical" evidence="6">
    <location>
        <begin position="65"/>
        <end position="93"/>
    </location>
</feature>
<feature type="region of interest" description="Disordered" evidence="5">
    <location>
        <begin position="466"/>
        <end position="505"/>
    </location>
</feature>
<evidence type="ECO:0000256" key="2">
    <source>
        <dbReference type="ARBA" id="ARBA00022692"/>
    </source>
</evidence>
<dbReference type="EMBL" id="JBICBT010001126">
    <property type="protein sequence ID" value="KAL3081870.1"/>
    <property type="molecule type" value="Genomic_DNA"/>
</dbReference>
<feature type="transmembrane region" description="Helical" evidence="6">
    <location>
        <begin position="145"/>
        <end position="166"/>
    </location>
</feature>
<dbReference type="InterPro" id="IPR017452">
    <property type="entry name" value="GPCR_Rhodpsn_7TM"/>
</dbReference>
<keyword evidence="9" id="KW-1185">Reference proteome</keyword>
<feature type="compositionally biased region" description="Basic and acidic residues" evidence="5">
    <location>
        <begin position="468"/>
        <end position="479"/>
    </location>
</feature>
<dbReference type="SUPFAM" id="SSF81321">
    <property type="entry name" value="Family A G protein-coupled receptor-like"/>
    <property type="match status" value="1"/>
</dbReference>
<feature type="region of interest" description="Disordered" evidence="5">
    <location>
        <begin position="601"/>
        <end position="647"/>
    </location>
</feature>
<feature type="domain" description="G-protein coupled receptors family 1 profile" evidence="7">
    <location>
        <begin position="85"/>
        <end position="427"/>
    </location>
</feature>
<sequence length="647" mass="72917">MISQKGAMENETEFFEGEGNFTVVETPGIIPFFPSIMAAQPDVFNASECICSDLQHEDYSPLYAWFNYIVIIIMLPSLSAFGVITNVVNVFVYSRSRMRNSSNTYLLYLACSDFFVVITGLFIFWVDSARSYIPQLVQSPYTTVYTLPFGYMAQSCSIYFTVAAAYDCYVCVCWRSNAKRHCTVKRAQRIVGCIVLASVLYNSLRFPQFNLRHCIHEGSKEMIVEICPTTLFFNINTIYNVYLYMIVMTLLPFSWLLILNVLIIWRKSVEANQMRKKKKSNCSVSSIPTKAAQQKKLLAADSSKRQLSVNGEGKFRRSSFPRGPQQSLRHHGPHRNSQRYQRQPHIAAALLGGTLAQFPPLPKATPGSDETITMIMVVVLFLCCNTLALIVNLIETFFEPDALLLNLLSDASNFLVIFNSSVNCVIYLIFNSDYREVFLIHFVRTKNSCKERFLCLKSFSEMEEDETVEKKDEREEKKGKTTQQQKRSCTRALDSSGGADSPVWLSPQQQHMHSHHLCHCPCNCPLVLRCARHLYANGGEEGEDEDSGCEEGAERNKAMSRQRLRSLGKSDRSALPPPSPPQSATIASCYLAEVKIIPSANGYENNGAKGDSKPSPPHIYVRPLLRKTLGERDDEEKGATDEAMTAL</sequence>
<dbReference type="GO" id="GO:0016020">
    <property type="term" value="C:membrane"/>
    <property type="evidence" value="ECO:0007669"/>
    <property type="project" value="UniProtKB-SubCell"/>
</dbReference>
<dbReference type="InterPro" id="IPR000276">
    <property type="entry name" value="GPCR_Rhodpsn"/>
</dbReference>
<feature type="transmembrane region" description="Helical" evidence="6">
    <location>
        <begin position="187"/>
        <end position="204"/>
    </location>
</feature>
<evidence type="ECO:0000256" key="6">
    <source>
        <dbReference type="SAM" id="Phobius"/>
    </source>
</evidence>
<comment type="subcellular location">
    <subcellularLocation>
        <location evidence="1">Membrane</location>
    </subcellularLocation>
</comment>
<feature type="region of interest" description="Disordered" evidence="5">
    <location>
        <begin position="539"/>
        <end position="584"/>
    </location>
</feature>
<dbReference type="CDD" id="cd14978">
    <property type="entry name" value="7tmA_FMRFamide_R-like"/>
    <property type="match status" value="1"/>
</dbReference>
<dbReference type="PANTHER" id="PTHR47632">
    <property type="entry name" value="FMRFAMIDE PEPTIDE RECEPTOR FAMILY-RELATED"/>
    <property type="match status" value="1"/>
</dbReference>
<gene>
    <name evidence="8" type="ORF">niasHT_037048</name>
</gene>
<feature type="compositionally biased region" description="Acidic residues" evidence="5">
    <location>
        <begin position="540"/>
        <end position="551"/>
    </location>
</feature>
<dbReference type="PANTHER" id="PTHR47632:SF4">
    <property type="entry name" value="G-PROTEIN COUPLED RECEPTORS FAMILY 1 PROFILE DOMAIN-CONTAINING PROTEIN"/>
    <property type="match status" value="1"/>
</dbReference>
<feature type="transmembrane region" description="Helical" evidence="6">
    <location>
        <begin position="241"/>
        <end position="265"/>
    </location>
</feature>
<evidence type="ECO:0000256" key="3">
    <source>
        <dbReference type="ARBA" id="ARBA00022989"/>
    </source>
</evidence>
<comment type="caution">
    <text evidence="8">The sequence shown here is derived from an EMBL/GenBank/DDBJ whole genome shotgun (WGS) entry which is preliminary data.</text>
</comment>
<evidence type="ECO:0000256" key="1">
    <source>
        <dbReference type="ARBA" id="ARBA00004370"/>
    </source>
</evidence>
<reference evidence="8 9" key="1">
    <citation type="submission" date="2024-10" db="EMBL/GenBank/DDBJ databases">
        <authorList>
            <person name="Kim D."/>
        </authorList>
    </citation>
    <scope>NUCLEOTIDE SEQUENCE [LARGE SCALE GENOMIC DNA]</scope>
    <source>
        <strain evidence="8">BH-2024</strain>
    </source>
</reference>
<feature type="transmembrane region" description="Helical" evidence="6">
    <location>
        <begin position="372"/>
        <end position="391"/>
    </location>
</feature>
<feature type="transmembrane region" description="Helical" evidence="6">
    <location>
        <begin position="105"/>
        <end position="125"/>
    </location>
</feature>
<protein>
    <recommendedName>
        <fullName evidence="7">G-protein coupled receptors family 1 profile domain-containing protein</fullName>
    </recommendedName>
</protein>
<evidence type="ECO:0000313" key="8">
    <source>
        <dbReference type="EMBL" id="KAL3081870.1"/>
    </source>
</evidence>
<keyword evidence="3 6" id="KW-1133">Transmembrane helix</keyword>
<dbReference type="Gene3D" id="1.20.1070.10">
    <property type="entry name" value="Rhodopsin 7-helix transmembrane proteins"/>
    <property type="match status" value="1"/>
</dbReference>
<feature type="compositionally biased region" description="Basic residues" evidence="5">
    <location>
        <begin position="328"/>
        <end position="337"/>
    </location>
</feature>
<feature type="transmembrane region" description="Helical" evidence="6">
    <location>
        <begin position="411"/>
        <end position="430"/>
    </location>
</feature>
<dbReference type="PRINTS" id="PR00237">
    <property type="entry name" value="GPCRRHODOPSN"/>
</dbReference>
<dbReference type="Pfam" id="PF00001">
    <property type="entry name" value="7tm_1"/>
    <property type="match status" value="1"/>
</dbReference>
<feature type="compositionally biased region" description="Basic and acidic residues" evidence="5">
    <location>
        <begin position="628"/>
        <end position="640"/>
    </location>
</feature>
<keyword evidence="2 6" id="KW-0812">Transmembrane</keyword>
<dbReference type="PROSITE" id="PS50262">
    <property type="entry name" value="G_PROTEIN_RECEP_F1_2"/>
    <property type="match status" value="1"/>
</dbReference>
<feature type="region of interest" description="Disordered" evidence="5">
    <location>
        <begin position="300"/>
        <end position="338"/>
    </location>
</feature>
<organism evidence="8 9">
    <name type="scientific">Heterodera trifolii</name>
    <dbReference type="NCBI Taxonomy" id="157864"/>
    <lineage>
        <taxon>Eukaryota</taxon>
        <taxon>Metazoa</taxon>
        <taxon>Ecdysozoa</taxon>
        <taxon>Nematoda</taxon>
        <taxon>Chromadorea</taxon>
        <taxon>Rhabditida</taxon>
        <taxon>Tylenchina</taxon>
        <taxon>Tylenchomorpha</taxon>
        <taxon>Tylenchoidea</taxon>
        <taxon>Heteroderidae</taxon>
        <taxon>Heteroderinae</taxon>
        <taxon>Heterodera</taxon>
    </lineage>
</organism>
<keyword evidence="4 6" id="KW-0472">Membrane</keyword>
<evidence type="ECO:0000313" key="9">
    <source>
        <dbReference type="Proteomes" id="UP001620626"/>
    </source>
</evidence>
<proteinExistence type="predicted"/>
<dbReference type="AlphaFoldDB" id="A0ABD2IX13"/>
<evidence type="ECO:0000256" key="5">
    <source>
        <dbReference type="SAM" id="MobiDB-lite"/>
    </source>
</evidence>
<evidence type="ECO:0000259" key="7">
    <source>
        <dbReference type="PROSITE" id="PS50262"/>
    </source>
</evidence>